<keyword evidence="5 6" id="KW-0472">Membrane</keyword>
<feature type="transmembrane region" description="Helical" evidence="7">
    <location>
        <begin position="370"/>
        <end position="400"/>
    </location>
</feature>
<organism evidence="8 9">
    <name type="scientific">Bacillus solimangrovi</name>
    <dbReference type="NCBI Taxonomy" id="1305675"/>
    <lineage>
        <taxon>Bacteria</taxon>
        <taxon>Bacillati</taxon>
        <taxon>Bacillota</taxon>
        <taxon>Bacilli</taxon>
        <taxon>Bacillales</taxon>
        <taxon>Bacillaceae</taxon>
        <taxon>Bacillus</taxon>
    </lineage>
</organism>
<keyword evidence="9" id="KW-1185">Reference proteome</keyword>
<evidence type="ECO:0000256" key="4">
    <source>
        <dbReference type="ARBA" id="ARBA00022989"/>
    </source>
</evidence>
<dbReference type="RefSeq" id="WP_069716488.1">
    <property type="nucleotide sequence ID" value="NZ_MJEH01000011.1"/>
</dbReference>
<evidence type="ECO:0000256" key="1">
    <source>
        <dbReference type="ARBA" id="ARBA00004141"/>
    </source>
</evidence>
<evidence type="ECO:0000313" key="8">
    <source>
        <dbReference type="EMBL" id="OEH93585.1"/>
    </source>
</evidence>
<evidence type="ECO:0000256" key="7">
    <source>
        <dbReference type="SAM" id="Phobius"/>
    </source>
</evidence>
<feature type="transmembrane region" description="Helical" evidence="7">
    <location>
        <begin position="420"/>
        <end position="445"/>
    </location>
</feature>
<keyword evidence="4 7" id="KW-1133">Transmembrane helix</keyword>
<dbReference type="AlphaFoldDB" id="A0A1E5LHN7"/>
<keyword evidence="3 7" id="KW-0812">Transmembrane</keyword>
<dbReference type="STRING" id="1305675.BFG57_00950"/>
<comment type="subcellular location">
    <subcellularLocation>
        <location evidence="6">Cell membrane</location>
    </subcellularLocation>
    <subcellularLocation>
        <location evidence="1">Membrane</location>
        <topology evidence="1">Multi-pass membrane protein</topology>
    </subcellularLocation>
</comment>
<dbReference type="EMBL" id="MJEH01000011">
    <property type="protein sequence ID" value="OEH93585.1"/>
    <property type="molecule type" value="Genomic_DNA"/>
</dbReference>
<comment type="similarity">
    <text evidence="2 6">Belongs to the GerABKA family.</text>
</comment>
<dbReference type="OrthoDB" id="9772630at2"/>
<name>A0A1E5LHN7_9BACI</name>
<evidence type="ECO:0000256" key="2">
    <source>
        <dbReference type="ARBA" id="ARBA00005278"/>
    </source>
</evidence>
<accession>A0A1E5LHN7</accession>
<dbReference type="PANTHER" id="PTHR22550">
    <property type="entry name" value="SPORE GERMINATION PROTEIN"/>
    <property type="match status" value="1"/>
</dbReference>
<evidence type="ECO:0000256" key="3">
    <source>
        <dbReference type="ARBA" id="ARBA00022692"/>
    </source>
</evidence>
<gene>
    <name evidence="8" type="ORF">BFG57_00950</name>
</gene>
<dbReference type="InterPro" id="IPR004995">
    <property type="entry name" value="Spore_Ger"/>
</dbReference>
<proteinExistence type="inferred from homology"/>
<reference evidence="8 9" key="1">
    <citation type="submission" date="2016-08" db="EMBL/GenBank/DDBJ databases">
        <title>Genome of Bacillus solimangrovi GH2-4.</title>
        <authorList>
            <person name="Lim S."/>
            <person name="Kim B.-C."/>
        </authorList>
    </citation>
    <scope>NUCLEOTIDE SEQUENCE [LARGE SCALE GENOMIC DNA]</scope>
    <source>
        <strain evidence="8 9">GH2-4</strain>
    </source>
</reference>
<evidence type="ECO:0000256" key="5">
    <source>
        <dbReference type="ARBA" id="ARBA00023136"/>
    </source>
</evidence>
<dbReference type="Proteomes" id="UP000095209">
    <property type="component" value="Unassembled WGS sequence"/>
</dbReference>
<dbReference type="Pfam" id="PF03323">
    <property type="entry name" value="GerA"/>
    <property type="match status" value="1"/>
</dbReference>
<evidence type="ECO:0000256" key="6">
    <source>
        <dbReference type="PIRNR" id="PIRNR005690"/>
    </source>
</evidence>
<dbReference type="PIRSF" id="PIRSF005690">
    <property type="entry name" value="GerBA"/>
    <property type="match status" value="1"/>
</dbReference>
<dbReference type="GO" id="GO:0005886">
    <property type="term" value="C:plasma membrane"/>
    <property type="evidence" value="ECO:0007669"/>
    <property type="project" value="UniProtKB-SubCell"/>
</dbReference>
<evidence type="ECO:0000313" key="9">
    <source>
        <dbReference type="Proteomes" id="UP000095209"/>
    </source>
</evidence>
<protein>
    <submittedName>
        <fullName evidence="8">Stage V sporulation protein AF</fullName>
    </submittedName>
</protein>
<dbReference type="InterPro" id="IPR050768">
    <property type="entry name" value="UPF0353/GerABKA_families"/>
</dbReference>
<dbReference type="GO" id="GO:0009847">
    <property type="term" value="P:spore germination"/>
    <property type="evidence" value="ECO:0007669"/>
    <property type="project" value="UniProtKB-UniRule"/>
</dbReference>
<dbReference type="PANTHER" id="PTHR22550:SF9">
    <property type="entry name" value="STAGE V SPORULATION PROTEIN AF"/>
    <property type="match status" value="1"/>
</dbReference>
<comment type="caution">
    <text evidence="8">The sequence shown here is derived from an EMBL/GenBank/DDBJ whole genome shotgun (WGS) entry which is preliminary data.</text>
</comment>
<sequence>MVSESTKQKEEKIPVSSDLPKNEQYLKERIGLGVSFDIGVRKLKILNKWVNIYFVNGLCDSNIIIELLKEMVEINDNEVPVYNTRNLIENRLVHQQVQPAKTMDEVVDQLLSGLIIILIEDESQGFIVDVRSYPGRSPEEPDNEKIVRGSRDGYTENIIENTALTRRRIRDERLRYEILQVGERSKTDICIAYIEDVADKQLIEVIRKELNEITIDGVPMADKTIEEFLVKQGFNPFPLVRYTERPDVGATHLLEGHVLIMVDTSPSVIITPTTFFHHVQHAEEYRQTPAVGAYYRWIRFFGMFIAMFLTPLWFLLVLEPQLLPPALEFVGPNEETNVPVVVQLLIADFGLDLLRMAAIHTPTPLSTAMGLIAAVLIGQIAIDVGLFVPEVILYVAVAAIGTFATPSYELAVANKLVRTIFILSVALFGVPGFMISVTVALIFLIQIRSLNTPYLWPFVPFNPKAFMQILVRISVPLSKTRPSIVHPRNPKKQPT</sequence>
<feature type="transmembrane region" description="Helical" evidence="7">
    <location>
        <begin position="297"/>
        <end position="318"/>
    </location>
</feature>